<evidence type="ECO:0000256" key="3">
    <source>
        <dbReference type="ARBA" id="ARBA00006922"/>
    </source>
</evidence>
<dbReference type="EMBL" id="MU859347">
    <property type="protein sequence ID" value="KAK3947468.1"/>
    <property type="molecule type" value="Genomic_DNA"/>
</dbReference>
<evidence type="ECO:0000256" key="2">
    <source>
        <dbReference type="ARBA" id="ARBA00004496"/>
    </source>
</evidence>
<comment type="similarity">
    <text evidence="3">Belongs to the WHI5/NRM1 family.</text>
</comment>
<keyword evidence="5" id="KW-0678">Repressor</keyword>
<comment type="subcellular location">
    <subcellularLocation>
        <location evidence="2">Cytoplasm</location>
    </subcellularLocation>
    <subcellularLocation>
        <location evidence="1">Nucleus</location>
    </subcellularLocation>
</comment>
<protein>
    <submittedName>
        <fullName evidence="10">Uncharacterized protein</fullName>
    </submittedName>
</protein>
<feature type="compositionally biased region" description="Polar residues" evidence="9">
    <location>
        <begin position="587"/>
        <end position="600"/>
    </location>
</feature>
<evidence type="ECO:0000256" key="1">
    <source>
        <dbReference type="ARBA" id="ARBA00004123"/>
    </source>
</evidence>
<sequence>MGLDTPSAPVLPALDPGRVNATATTVTPTPTPTLNNADKDSTHLLPHSSMVAATMRQASTALPSTVDKETRPAATSSHDATEYRVPSYPHPHSHQPSAPTVRHPAPEASRIYDPRPSEYPPANTGSANLAPYDSSSRFQPPPPSQRHRLPHSLSVSQATSSTNDADLVFTPPSSEGGRSPSKPNSHDSSQDSQLLQLSQIAAAQERIPENGNALSRKRMADGMVKPTYQRPSPSPAGTASHTRNTSAVSMASTATSRLGELSAELKTRLSYAMVKVNNGWQSHSIDQVESLASRAASPTSSNSTVHMRNGSSASPQLVNQRRGSHAGMAPGGSQQYPTSSQQYSSGSQQHPSGSQQHPSGSQQQHSQGRPVESSYARESGYFAPRYSPSSQTEPIPSVTLAPPAPIQPTRQQFQQPRRNSVPRNTQAFLAINHQPSPQQGLNTAGQPSPYLTTHHHHRTSLMDPPMYPPHQNVREQDAIESLLFMSSPGNSANLKHGFPSSSQPLSSSQPPLPSSQSQPLPSGHAQAQQQRTALPSSQPRKSLPSARPTNHPRAHQTQSQPTQQKRVGFQKSPNAMDMDDGSYGVSPYSSNTINNNNTRGTSRKRGGYNGHAGAAGGGEPQQHAQYAHGPVQKLKQMPVSSGLTVPSRPSQQRTGLKDEDIDRMLELAAARERGDSDSEGEIQIPVSRGRREGAAGIIQA</sequence>
<keyword evidence="4" id="KW-0963">Cytoplasm</keyword>
<dbReference type="PANTHER" id="PTHR28246">
    <property type="entry name" value="G1-SPECIFIC TRANSCRIPTIONAL REPRESSOR WHI5-RELATED"/>
    <property type="match status" value="1"/>
</dbReference>
<dbReference type="InterPro" id="IPR013734">
    <property type="entry name" value="TF_Nrm1/Whi5"/>
</dbReference>
<feature type="region of interest" description="Disordered" evidence="9">
    <location>
        <begin position="1"/>
        <end position="193"/>
    </location>
</feature>
<dbReference type="GO" id="GO:0000082">
    <property type="term" value="P:G1/S transition of mitotic cell cycle"/>
    <property type="evidence" value="ECO:0007669"/>
    <property type="project" value="InterPro"/>
</dbReference>
<keyword evidence="11" id="KW-1185">Reference proteome</keyword>
<feature type="compositionally biased region" description="Low complexity" evidence="9">
    <location>
        <begin position="19"/>
        <end position="36"/>
    </location>
</feature>
<feature type="compositionally biased region" description="Low complexity" evidence="9">
    <location>
        <begin position="499"/>
        <end position="522"/>
    </location>
</feature>
<proteinExistence type="inferred from homology"/>
<feature type="compositionally biased region" description="Polar residues" evidence="9">
    <location>
        <begin position="638"/>
        <end position="654"/>
    </location>
</feature>
<dbReference type="InterPro" id="IPR039198">
    <property type="entry name" value="Srl3/Whi5"/>
</dbReference>
<dbReference type="GO" id="GO:0033309">
    <property type="term" value="C:SBF transcription complex"/>
    <property type="evidence" value="ECO:0007669"/>
    <property type="project" value="TreeGrafter"/>
</dbReference>
<feature type="compositionally biased region" description="Low complexity" evidence="9">
    <location>
        <begin position="407"/>
        <end position="418"/>
    </location>
</feature>
<comment type="caution">
    <text evidence="10">The sequence shown here is derived from an EMBL/GenBank/DDBJ whole genome shotgun (WGS) entry which is preliminary data.</text>
</comment>
<keyword evidence="8" id="KW-0539">Nucleus</keyword>
<dbReference type="GO" id="GO:0005737">
    <property type="term" value="C:cytoplasm"/>
    <property type="evidence" value="ECO:0007669"/>
    <property type="project" value="UniProtKB-SubCell"/>
</dbReference>
<organism evidence="10 11">
    <name type="scientific">Pseudoneurospora amorphoporcata</name>
    <dbReference type="NCBI Taxonomy" id="241081"/>
    <lineage>
        <taxon>Eukaryota</taxon>
        <taxon>Fungi</taxon>
        <taxon>Dikarya</taxon>
        <taxon>Ascomycota</taxon>
        <taxon>Pezizomycotina</taxon>
        <taxon>Sordariomycetes</taxon>
        <taxon>Sordariomycetidae</taxon>
        <taxon>Sordariales</taxon>
        <taxon>Sordariaceae</taxon>
        <taxon>Pseudoneurospora</taxon>
    </lineage>
</organism>
<evidence type="ECO:0000256" key="5">
    <source>
        <dbReference type="ARBA" id="ARBA00022491"/>
    </source>
</evidence>
<gene>
    <name evidence="10" type="ORF">QBC32DRAFT_224096</name>
</gene>
<name>A0AAN6NNU4_9PEZI</name>
<evidence type="ECO:0000256" key="8">
    <source>
        <dbReference type="ARBA" id="ARBA00023242"/>
    </source>
</evidence>
<feature type="compositionally biased region" description="Polar residues" evidence="9">
    <location>
        <begin position="153"/>
        <end position="164"/>
    </location>
</feature>
<accession>A0AAN6NNU4</accession>
<feature type="compositionally biased region" description="Polar residues" evidence="9">
    <location>
        <begin position="525"/>
        <end position="540"/>
    </location>
</feature>
<dbReference type="AlphaFoldDB" id="A0AAN6NNU4"/>
<feature type="region of interest" description="Disordered" evidence="9">
    <location>
        <begin position="224"/>
        <end position="251"/>
    </location>
</feature>
<feature type="compositionally biased region" description="Polar residues" evidence="9">
    <location>
        <begin position="229"/>
        <end position="244"/>
    </location>
</feature>
<feature type="region of interest" description="Disordered" evidence="9">
    <location>
        <begin position="435"/>
        <end position="471"/>
    </location>
</feature>
<dbReference type="GO" id="GO:0003712">
    <property type="term" value="F:transcription coregulator activity"/>
    <property type="evidence" value="ECO:0007669"/>
    <property type="project" value="TreeGrafter"/>
</dbReference>
<dbReference type="PANTHER" id="PTHR28246:SF1">
    <property type="entry name" value="G1-SPECIFIC TRANSCRIPTIONAL REPRESSOR WHI5-RELATED"/>
    <property type="match status" value="1"/>
</dbReference>
<feature type="compositionally biased region" description="Low complexity" evidence="9">
    <location>
        <begin position="331"/>
        <end position="368"/>
    </location>
</feature>
<feature type="compositionally biased region" description="Polar residues" evidence="9">
    <location>
        <begin position="555"/>
        <end position="565"/>
    </location>
</feature>
<feature type="compositionally biased region" description="Basic and acidic residues" evidence="9">
    <location>
        <begin position="655"/>
        <end position="676"/>
    </location>
</feature>
<evidence type="ECO:0000256" key="6">
    <source>
        <dbReference type="ARBA" id="ARBA00023015"/>
    </source>
</evidence>
<reference evidence="10" key="1">
    <citation type="journal article" date="2023" name="Mol. Phylogenet. Evol.">
        <title>Genome-scale phylogeny and comparative genomics of the fungal order Sordariales.</title>
        <authorList>
            <person name="Hensen N."/>
            <person name="Bonometti L."/>
            <person name="Westerberg I."/>
            <person name="Brannstrom I.O."/>
            <person name="Guillou S."/>
            <person name="Cros-Aarteil S."/>
            <person name="Calhoun S."/>
            <person name="Haridas S."/>
            <person name="Kuo A."/>
            <person name="Mondo S."/>
            <person name="Pangilinan J."/>
            <person name="Riley R."/>
            <person name="LaButti K."/>
            <person name="Andreopoulos B."/>
            <person name="Lipzen A."/>
            <person name="Chen C."/>
            <person name="Yan M."/>
            <person name="Daum C."/>
            <person name="Ng V."/>
            <person name="Clum A."/>
            <person name="Steindorff A."/>
            <person name="Ohm R.A."/>
            <person name="Martin F."/>
            <person name="Silar P."/>
            <person name="Natvig D.O."/>
            <person name="Lalanne C."/>
            <person name="Gautier V."/>
            <person name="Ament-Velasquez S.L."/>
            <person name="Kruys A."/>
            <person name="Hutchinson M.I."/>
            <person name="Powell A.J."/>
            <person name="Barry K."/>
            <person name="Miller A.N."/>
            <person name="Grigoriev I.V."/>
            <person name="Debuchy R."/>
            <person name="Gladieux P."/>
            <person name="Hiltunen Thoren M."/>
            <person name="Johannesson H."/>
        </authorList>
    </citation>
    <scope>NUCLEOTIDE SEQUENCE</scope>
    <source>
        <strain evidence="10">CBS 626.80</strain>
    </source>
</reference>
<evidence type="ECO:0000256" key="7">
    <source>
        <dbReference type="ARBA" id="ARBA00023163"/>
    </source>
</evidence>
<evidence type="ECO:0000256" key="9">
    <source>
        <dbReference type="SAM" id="MobiDB-lite"/>
    </source>
</evidence>
<keyword evidence="7" id="KW-0804">Transcription</keyword>
<evidence type="ECO:0000313" key="11">
    <source>
        <dbReference type="Proteomes" id="UP001303222"/>
    </source>
</evidence>
<feature type="compositionally biased region" description="Polar residues" evidence="9">
    <location>
        <begin position="435"/>
        <end position="451"/>
    </location>
</feature>
<evidence type="ECO:0000313" key="10">
    <source>
        <dbReference type="EMBL" id="KAK3947468.1"/>
    </source>
</evidence>
<evidence type="ECO:0000256" key="4">
    <source>
        <dbReference type="ARBA" id="ARBA00022490"/>
    </source>
</evidence>
<feature type="compositionally biased region" description="Polar residues" evidence="9">
    <location>
        <begin position="296"/>
        <end position="321"/>
    </location>
</feature>
<dbReference type="Pfam" id="PF08528">
    <property type="entry name" value="Whi5"/>
    <property type="match status" value="1"/>
</dbReference>
<reference evidence="10" key="2">
    <citation type="submission" date="2023-06" db="EMBL/GenBank/DDBJ databases">
        <authorList>
            <consortium name="Lawrence Berkeley National Laboratory"/>
            <person name="Mondo S.J."/>
            <person name="Hensen N."/>
            <person name="Bonometti L."/>
            <person name="Westerberg I."/>
            <person name="Brannstrom I.O."/>
            <person name="Guillou S."/>
            <person name="Cros-Aarteil S."/>
            <person name="Calhoun S."/>
            <person name="Haridas S."/>
            <person name="Kuo A."/>
            <person name="Pangilinan J."/>
            <person name="Riley R."/>
            <person name="Labutti K."/>
            <person name="Andreopoulos B."/>
            <person name="Lipzen A."/>
            <person name="Chen C."/>
            <person name="Yanf M."/>
            <person name="Daum C."/>
            <person name="Ng V."/>
            <person name="Clum A."/>
            <person name="Steindorff A."/>
            <person name="Ohm R."/>
            <person name="Martin F."/>
            <person name="Silar P."/>
            <person name="Natvig D."/>
            <person name="Lalanne C."/>
            <person name="Gautier V."/>
            <person name="Ament-Velasquez S.L."/>
            <person name="Kruys A."/>
            <person name="Hutchinson M.I."/>
            <person name="Powell A.J."/>
            <person name="Barry K."/>
            <person name="Miller A.N."/>
            <person name="Grigoriev I.V."/>
            <person name="Debuchy R."/>
            <person name="Gladieux P."/>
            <person name="Thoren M.H."/>
            <person name="Johannesson H."/>
        </authorList>
    </citation>
    <scope>NUCLEOTIDE SEQUENCE</scope>
    <source>
        <strain evidence="10">CBS 626.80</strain>
    </source>
</reference>
<feature type="region of interest" description="Disordered" evidence="9">
    <location>
        <begin position="291"/>
        <end position="421"/>
    </location>
</feature>
<feature type="region of interest" description="Disordered" evidence="9">
    <location>
        <begin position="490"/>
        <end position="700"/>
    </location>
</feature>
<keyword evidence="6" id="KW-0805">Transcription regulation</keyword>
<dbReference type="Proteomes" id="UP001303222">
    <property type="component" value="Unassembled WGS sequence"/>
</dbReference>
<feature type="compositionally biased region" description="Gly residues" evidence="9">
    <location>
        <begin position="607"/>
        <end position="619"/>
    </location>
</feature>